<sequence>MENQRGTAAFAAKERELREIEEGMEWDFDQPAAQQSDNQQTPPPPGQQPFNNGQSPPPPGQQPLNNGQSPPPAAGQQPIHNSLTPSPAPSDFMEQYGQYDVDTITVSFQDLTLEAEGGTLLGYLNRGAPGVYNIYQLGGPGQFKRYYAKRTGIKSGTNLKAARKPMEGYQGNVGIQGVVVRPGADISALIPSRWPFKPGKYGENRLQAPWCLVKVVPLCQKDGPAFWMTRGWVRQNFGKNPLIVAHKDYVYKGKTVVERGTEIGYADLEIISAYIANQENYGREPHCAPGTFRKSPSLDREVVPPPPPLVTTEQPASGVQFAARPATRLSPLPQYCQAPAQPGQVVYPCLPAAQAAHPQWVPTQAQPGQLVYPNNQLQAVQATALPGQPDPVAGLLAHQYWPQPSLIKQEA</sequence>
<evidence type="ECO:0000256" key="1">
    <source>
        <dbReference type="SAM" id="MobiDB-lite"/>
    </source>
</evidence>
<proteinExistence type="predicted"/>
<evidence type="ECO:0000313" key="2">
    <source>
        <dbReference type="EMBL" id="TQV89927.1"/>
    </source>
</evidence>
<dbReference type="EMBL" id="SPUK01000057">
    <property type="protein sequence ID" value="TQV89927.1"/>
    <property type="molecule type" value="Genomic_DNA"/>
</dbReference>
<evidence type="ECO:0000313" key="3">
    <source>
        <dbReference type="Proteomes" id="UP000315783"/>
    </source>
</evidence>
<name>A0A545UKE1_9HYPO</name>
<keyword evidence="3" id="KW-1185">Reference proteome</keyword>
<dbReference type="Proteomes" id="UP000315783">
    <property type="component" value="Unassembled WGS sequence"/>
</dbReference>
<accession>A0A545UKE1</accession>
<reference evidence="2 3" key="1">
    <citation type="journal article" date="2019" name="Appl. Microbiol. Biotechnol.">
        <title>Genome sequence of Isaria javanica and comparative genome analysis insights into family S53 peptidase evolution in fungal entomopathogens.</title>
        <authorList>
            <person name="Lin R."/>
            <person name="Zhang X."/>
            <person name="Xin B."/>
            <person name="Zou M."/>
            <person name="Gao Y."/>
            <person name="Qin F."/>
            <person name="Hu Q."/>
            <person name="Xie B."/>
            <person name="Cheng X."/>
        </authorList>
    </citation>
    <scope>NUCLEOTIDE SEQUENCE [LARGE SCALE GENOMIC DNA]</scope>
    <source>
        <strain evidence="2 3">IJ1G</strain>
    </source>
</reference>
<organism evidence="2 3">
    <name type="scientific">Cordyceps javanica</name>
    <dbReference type="NCBI Taxonomy" id="43265"/>
    <lineage>
        <taxon>Eukaryota</taxon>
        <taxon>Fungi</taxon>
        <taxon>Dikarya</taxon>
        <taxon>Ascomycota</taxon>
        <taxon>Pezizomycotina</taxon>
        <taxon>Sordariomycetes</taxon>
        <taxon>Hypocreomycetidae</taxon>
        <taxon>Hypocreales</taxon>
        <taxon>Cordycipitaceae</taxon>
        <taxon>Cordyceps</taxon>
    </lineage>
</organism>
<feature type="compositionally biased region" description="Low complexity" evidence="1">
    <location>
        <begin position="62"/>
        <end position="78"/>
    </location>
</feature>
<feature type="region of interest" description="Disordered" evidence="1">
    <location>
        <begin position="1"/>
        <end position="93"/>
    </location>
</feature>
<protein>
    <submittedName>
        <fullName evidence="2">Uncharacterized protein</fullName>
    </submittedName>
</protein>
<dbReference type="AlphaFoldDB" id="A0A545UKE1"/>
<gene>
    <name evidence="2" type="ORF">IF1G_11405</name>
</gene>
<feature type="compositionally biased region" description="Basic and acidic residues" evidence="1">
    <location>
        <begin position="12"/>
        <end position="21"/>
    </location>
</feature>
<comment type="caution">
    <text evidence="2">The sequence shown here is derived from an EMBL/GenBank/DDBJ whole genome shotgun (WGS) entry which is preliminary data.</text>
</comment>